<feature type="binding site" description="in other chain" evidence="13">
    <location>
        <begin position="220"/>
        <end position="221"/>
    </location>
    <ligand>
        <name>substrate</name>
        <note>ligand shared between dimeric partners</note>
    </ligand>
</feature>
<evidence type="ECO:0000256" key="8">
    <source>
        <dbReference type="ARBA" id="ARBA00023064"/>
    </source>
</evidence>
<evidence type="ECO:0000256" key="13">
    <source>
        <dbReference type="PIRSR" id="PIRSR000109-2"/>
    </source>
</evidence>
<feature type="binding site" description="in other chain" evidence="13">
    <location>
        <begin position="145"/>
        <end position="147"/>
    </location>
    <ligand>
        <name>substrate</name>
        <note>ligand shared between dimeric partners</note>
    </ligand>
</feature>
<keyword evidence="8 14" id="KW-0311">Gluconate utilization</keyword>
<dbReference type="PANTHER" id="PTHR11811">
    <property type="entry name" value="6-PHOSPHOGLUCONATE DEHYDROGENASE"/>
    <property type="match status" value="1"/>
</dbReference>
<organism evidence="16 17">
    <name type="scientific">Algisphaera agarilytica</name>
    <dbReference type="NCBI Taxonomy" id="1385975"/>
    <lineage>
        <taxon>Bacteria</taxon>
        <taxon>Pseudomonadati</taxon>
        <taxon>Planctomycetota</taxon>
        <taxon>Phycisphaerae</taxon>
        <taxon>Phycisphaerales</taxon>
        <taxon>Phycisphaeraceae</taxon>
        <taxon>Algisphaera</taxon>
    </lineage>
</organism>
<gene>
    <name evidence="16" type="ORF">HNQ40_002082</name>
</gene>
<dbReference type="SUPFAM" id="SSF51735">
    <property type="entry name" value="NAD(P)-binding Rossmann-fold domains"/>
    <property type="match status" value="1"/>
</dbReference>
<evidence type="ECO:0000256" key="5">
    <source>
        <dbReference type="ARBA" id="ARBA00013011"/>
    </source>
</evidence>
<feature type="active site" description="Proton donor" evidence="12">
    <location>
        <position position="224"/>
    </location>
</feature>
<comment type="function">
    <text evidence="1 11">Catalyzes the oxidative decarboxylation of 6-phosphogluconate to ribulose 5-phosphate and CO(2), with concomitant reduction of NADP to NADPH.</text>
</comment>
<comment type="similarity">
    <text evidence="3 11 14">Belongs to the 6-phosphogluconate dehydrogenase family.</text>
</comment>
<proteinExistence type="inferred from homology"/>
<comment type="catalytic activity">
    <reaction evidence="10 11 14">
        <text>6-phospho-D-gluconate + NADP(+) = D-ribulose 5-phosphate + CO2 + NADPH</text>
        <dbReference type="Rhea" id="RHEA:10116"/>
        <dbReference type="ChEBI" id="CHEBI:16526"/>
        <dbReference type="ChEBI" id="CHEBI:57783"/>
        <dbReference type="ChEBI" id="CHEBI:58121"/>
        <dbReference type="ChEBI" id="CHEBI:58349"/>
        <dbReference type="ChEBI" id="CHEBI:58759"/>
        <dbReference type="EC" id="1.1.1.44"/>
    </reaction>
</comment>
<feature type="binding site" description="in other chain" evidence="13">
    <location>
        <position position="296"/>
    </location>
    <ligand>
        <name>substrate</name>
        <note>ligand shared between dimeric partners</note>
    </ligand>
</feature>
<evidence type="ECO:0000313" key="16">
    <source>
        <dbReference type="EMBL" id="MBB6430276.1"/>
    </source>
</evidence>
<evidence type="ECO:0000256" key="14">
    <source>
        <dbReference type="RuleBase" id="RU000485"/>
    </source>
</evidence>
<keyword evidence="11 14" id="KW-0521">NADP</keyword>
<dbReference type="PRINTS" id="PR00076">
    <property type="entry name" value="6PGDHDRGNASE"/>
</dbReference>
<protein>
    <recommendedName>
        <fullName evidence="6 11">6-phosphogluconate dehydrogenase, decarboxylating</fullName>
        <ecNumber evidence="5 11">1.1.1.44</ecNumber>
    </recommendedName>
</protein>
<evidence type="ECO:0000256" key="6">
    <source>
        <dbReference type="ARBA" id="ARBA00018193"/>
    </source>
</evidence>
<dbReference type="GO" id="GO:0050661">
    <property type="term" value="F:NADP binding"/>
    <property type="evidence" value="ECO:0007669"/>
    <property type="project" value="InterPro"/>
</dbReference>
<dbReference type="InterPro" id="IPR008927">
    <property type="entry name" value="6-PGluconate_DH-like_C_sf"/>
</dbReference>
<dbReference type="Proteomes" id="UP000541810">
    <property type="component" value="Unassembled WGS sequence"/>
</dbReference>
<comment type="subunit">
    <text evidence="4 11">Homodimer.</text>
</comment>
<feature type="domain" description="6-phosphogluconate dehydrogenase C-terminal" evidence="15">
    <location>
        <begin position="213"/>
        <end position="506"/>
    </location>
</feature>
<dbReference type="InterPro" id="IPR006184">
    <property type="entry name" value="6PGdom_BS"/>
</dbReference>
<dbReference type="InterPro" id="IPR013328">
    <property type="entry name" value="6PGD_dom2"/>
</dbReference>
<dbReference type="Pfam" id="PF03446">
    <property type="entry name" value="NAD_binding_2"/>
    <property type="match status" value="1"/>
</dbReference>
<name>A0A7X0LL53_9BACT</name>
<evidence type="ECO:0000259" key="15">
    <source>
        <dbReference type="SMART" id="SM01350"/>
    </source>
</evidence>
<dbReference type="Gene3D" id="1.20.5.320">
    <property type="entry name" value="6-Phosphogluconate Dehydrogenase, domain 3"/>
    <property type="match status" value="1"/>
</dbReference>
<dbReference type="NCBIfam" id="NF006765">
    <property type="entry name" value="PRK09287.1"/>
    <property type="match status" value="1"/>
</dbReference>
<comment type="caution">
    <text evidence="16">The sequence shown here is derived from an EMBL/GenBank/DDBJ whole genome shotgun (WGS) entry which is preliminary data.</text>
</comment>
<dbReference type="UniPathway" id="UPA00115">
    <property type="reaction ID" value="UER00410"/>
</dbReference>
<feature type="binding site" description="in other chain" evidence="13">
    <location>
        <position position="119"/>
    </location>
    <ligand>
        <name>substrate</name>
        <note>ligand shared between dimeric partners</note>
    </ligand>
</feature>
<dbReference type="InterPro" id="IPR036291">
    <property type="entry name" value="NAD(P)-bd_dom_sf"/>
</dbReference>
<evidence type="ECO:0000256" key="4">
    <source>
        <dbReference type="ARBA" id="ARBA00011738"/>
    </source>
</evidence>
<feature type="binding site" description="in other chain" evidence="13">
    <location>
        <position position="323"/>
    </location>
    <ligand>
        <name>substrate</name>
        <note>ligand shared between dimeric partners</note>
    </ligand>
</feature>
<dbReference type="NCBIfam" id="TIGR00873">
    <property type="entry name" value="gnd"/>
    <property type="match status" value="1"/>
</dbReference>
<dbReference type="FunFam" id="1.10.1040.10:FF:000002">
    <property type="entry name" value="6-phosphogluconate dehydrogenase, decarboxylating"/>
    <property type="match status" value="1"/>
</dbReference>
<sequence>MAKKKSNQSDIGLIGLAVMGQNLVLNMADHGYKVSVYNRTTSKMEAFIKDCEENEPSAERVVGFAELKDFVKSIAKPRKIVLLVQSTAVLPHDRDAVDATIAGLLPLIDKGDIIIDGGNSNWNATIRREEELTKAGYEFIGSGVSGGELGARFGPSLMPGGSKKAWKSLKPIWEAIAAKVDPKTGKPYEDYKKGVPITEGETCTTHIGADGAGHYVKMVHNGIEYIDMQLICEAYQLMKDLLGMKPDEMSKVFGQWNEGLLDSFLIEITTDILQQKDPTNKRKWFVDIVLDAAGQKGTGKWTSTSALDMGIPANAIAEAVFARCLSAIKEERVAASKKLKGPKNTKPVRGKKALIEAIHDALYSSKICAYAQGFQLMAEAQNEYGWKLNFGEIAKIFRGGCIIRARFLQKITEAYAKDPKLQNLMLDPFFKKELHRCQENWRKVVSLAVLNGVPTPAFSSALAYFDGYRSAVVPANLLQAQRDYFGAHTYERVDKPRGQKFHVDWPEPDRPQLKA</sequence>
<accession>A0A7X0LL53</accession>
<comment type="pathway">
    <text evidence="2 11 14">Carbohydrate degradation; pentose phosphate pathway; D-ribulose 5-phosphate from D-glucose 6-phosphate (oxidative stage): step 3/3.</text>
</comment>
<dbReference type="EMBL" id="JACHGY010000001">
    <property type="protein sequence ID" value="MBB6430276.1"/>
    <property type="molecule type" value="Genomic_DNA"/>
</dbReference>
<keyword evidence="17" id="KW-1185">Reference proteome</keyword>
<evidence type="ECO:0000256" key="12">
    <source>
        <dbReference type="PIRSR" id="PIRSR000109-1"/>
    </source>
</evidence>
<evidence type="ECO:0000313" key="17">
    <source>
        <dbReference type="Proteomes" id="UP000541810"/>
    </source>
</evidence>
<evidence type="ECO:0000256" key="3">
    <source>
        <dbReference type="ARBA" id="ARBA00008419"/>
    </source>
</evidence>
<dbReference type="SUPFAM" id="SSF48179">
    <property type="entry name" value="6-phosphogluconate dehydrogenase C-terminal domain-like"/>
    <property type="match status" value="1"/>
</dbReference>
<dbReference type="PROSITE" id="PS00461">
    <property type="entry name" value="6PGD"/>
    <property type="match status" value="1"/>
</dbReference>
<keyword evidence="7 11" id="KW-0560">Oxidoreductase</keyword>
<dbReference type="GO" id="GO:0004616">
    <property type="term" value="F:phosphogluconate dehydrogenase (decarboxylating) activity"/>
    <property type="evidence" value="ECO:0007669"/>
    <property type="project" value="UniProtKB-EC"/>
</dbReference>
<dbReference type="InterPro" id="IPR006113">
    <property type="entry name" value="6PGDH_Gnd/GntZ"/>
</dbReference>
<feature type="binding site" description="in other chain" evidence="13">
    <location>
        <position position="225"/>
    </location>
    <ligand>
        <name>substrate</name>
        <note>ligand shared between dimeric partners</note>
    </ligand>
</feature>
<evidence type="ECO:0000256" key="10">
    <source>
        <dbReference type="ARBA" id="ARBA00048640"/>
    </source>
</evidence>
<evidence type="ECO:0000256" key="9">
    <source>
        <dbReference type="ARBA" id="ARBA00023126"/>
    </source>
</evidence>
<dbReference type="GO" id="GO:0006098">
    <property type="term" value="P:pentose-phosphate shunt"/>
    <property type="evidence" value="ECO:0007669"/>
    <property type="project" value="UniProtKB-UniPathway"/>
</dbReference>
<dbReference type="PIRSF" id="PIRSF000109">
    <property type="entry name" value="6PGD"/>
    <property type="match status" value="1"/>
</dbReference>
<dbReference type="Pfam" id="PF00393">
    <property type="entry name" value="6PGD"/>
    <property type="match status" value="1"/>
</dbReference>
<dbReference type="Gene3D" id="3.40.50.720">
    <property type="entry name" value="NAD(P)-binding Rossmann-like Domain"/>
    <property type="match status" value="1"/>
</dbReference>
<dbReference type="InterPro" id="IPR006114">
    <property type="entry name" value="6PGDH_C"/>
</dbReference>
<dbReference type="Gene3D" id="1.10.1040.10">
    <property type="entry name" value="N-(1-d-carboxylethyl)-l-norvaline Dehydrogenase, domain 2"/>
    <property type="match status" value="1"/>
</dbReference>
<feature type="binding site" evidence="13">
    <location>
        <position position="482"/>
    </location>
    <ligand>
        <name>substrate</name>
        <note>ligand shared between dimeric partners</note>
    </ligand>
</feature>
<evidence type="ECO:0000256" key="11">
    <source>
        <dbReference type="PIRNR" id="PIRNR000109"/>
    </source>
</evidence>
<dbReference type="SMART" id="SM01350">
    <property type="entry name" value="6PGD"/>
    <property type="match status" value="1"/>
</dbReference>
<reference evidence="16 17" key="1">
    <citation type="submission" date="2020-08" db="EMBL/GenBank/DDBJ databases">
        <title>Genomic Encyclopedia of Type Strains, Phase IV (KMG-IV): sequencing the most valuable type-strain genomes for metagenomic binning, comparative biology and taxonomic classification.</title>
        <authorList>
            <person name="Goeker M."/>
        </authorList>
    </citation>
    <scope>NUCLEOTIDE SEQUENCE [LARGE SCALE GENOMIC DNA]</scope>
    <source>
        <strain evidence="16 17">DSM 103725</strain>
    </source>
</reference>
<dbReference type="InterPro" id="IPR006115">
    <property type="entry name" value="6PGDH_NADP-bd"/>
</dbReference>
<dbReference type="RefSeq" id="WP_184677804.1">
    <property type="nucleotide sequence ID" value="NZ_JACHGY010000001.1"/>
</dbReference>
<feature type="active site" description="Proton acceptor" evidence="12">
    <location>
        <position position="217"/>
    </location>
</feature>
<keyword evidence="9 11" id="KW-0570">Pentose shunt</keyword>
<feature type="binding site" evidence="13">
    <location>
        <position position="488"/>
    </location>
    <ligand>
        <name>substrate</name>
        <note>ligand shared between dimeric partners</note>
    </ligand>
</feature>
<dbReference type="InterPro" id="IPR006183">
    <property type="entry name" value="Pgluconate_DH"/>
</dbReference>
<dbReference type="AlphaFoldDB" id="A0A7X0LL53"/>
<evidence type="ECO:0000256" key="2">
    <source>
        <dbReference type="ARBA" id="ARBA00004874"/>
    </source>
</evidence>
<dbReference type="GO" id="GO:0019521">
    <property type="term" value="P:D-gluconate metabolic process"/>
    <property type="evidence" value="ECO:0007669"/>
    <property type="project" value="UniProtKB-KW"/>
</dbReference>
<dbReference type="EC" id="1.1.1.44" evidence="5 11"/>
<evidence type="ECO:0000256" key="1">
    <source>
        <dbReference type="ARBA" id="ARBA00002526"/>
    </source>
</evidence>
<evidence type="ECO:0000256" key="7">
    <source>
        <dbReference type="ARBA" id="ARBA00023002"/>
    </source>
</evidence>